<dbReference type="GO" id="GO:0005524">
    <property type="term" value="F:ATP binding"/>
    <property type="evidence" value="ECO:0007669"/>
    <property type="project" value="UniProtKB-KW"/>
</dbReference>
<proteinExistence type="predicted"/>
<dbReference type="Pfam" id="PF17764">
    <property type="entry name" value="PriA_3primeBD"/>
    <property type="match status" value="1"/>
</dbReference>
<evidence type="ECO:0000259" key="4">
    <source>
        <dbReference type="Pfam" id="PF17764"/>
    </source>
</evidence>
<gene>
    <name evidence="5" type="ORF">UFOPK1795_00597</name>
    <name evidence="6" type="ORF">UFOPK2275_00045</name>
</gene>
<evidence type="ECO:0000313" key="5">
    <source>
        <dbReference type="EMBL" id="CAB4591120.1"/>
    </source>
</evidence>
<dbReference type="GO" id="GO:0043138">
    <property type="term" value="F:3'-5' DNA helicase activity"/>
    <property type="evidence" value="ECO:0007669"/>
    <property type="project" value="TreeGrafter"/>
</dbReference>
<organism evidence="5">
    <name type="scientific">freshwater metagenome</name>
    <dbReference type="NCBI Taxonomy" id="449393"/>
    <lineage>
        <taxon>unclassified sequences</taxon>
        <taxon>metagenomes</taxon>
        <taxon>ecological metagenomes</taxon>
    </lineage>
</organism>
<protein>
    <submittedName>
        <fullName evidence="5">Unannotated protein</fullName>
    </submittedName>
</protein>
<dbReference type="GO" id="GO:0003677">
    <property type="term" value="F:DNA binding"/>
    <property type="evidence" value="ECO:0007669"/>
    <property type="project" value="UniProtKB-KW"/>
</dbReference>
<reference evidence="5" key="1">
    <citation type="submission" date="2020-05" db="EMBL/GenBank/DDBJ databases">
        <authorList>
            <person name="Chiriac C."/>
            <person name="Salcher M."/>
            <person name="Ghai R."/>
            <person name="Kavagutti S V."/>
        </authorList>
    </citation>
    <scope>NUCLEOTIDE SEQUENCE</scope>
</reference>
<dbReference type="InterPro" id="IPR042115">
    <property type="entry name" value="PriA_3primeBD_sf"/>
</dbReference>
<dbReference type="GO" id="GO:0006270">
    <property type="term" value="P:DNA replication initiation"/>
    <property type="evidence" value="ECO:0007669"/>
    <property type="project" value="TreeGrafter"/>
</dbReference>
<dbReference type="PANTHER" id="PTHR30580">
    <property type="entry name" value="PRIMOSOMAL PROTEIN N"/>
    <property type="match status" value="1"/>
</dbReference>
<keyword evidence="2" id="KW-0067">ATP-binding</keyword>
<dbReference type="Gene3D" id="3.40.1440.60">
    <property type="entry name" value="PriA, 3(prime) DNA-binding domain"/>
    <property type="match status" value="1"/>
</dbReference>
<evidence type="ECO:0000256" key="2">
    <source>
        <dbReference type="ARBA" id="ARBA00022840"/>
    </source>
</evidence>
<dbReference type="EMBL" id="CAEZWQ010000002">
    <property type="protein sequence ID" value="CAB4652953.1"/>
    <property type="molecule type" value="Genomic_DNA"/>
</dbReference>
<evidence type="ECO:0000313" key="6">
    <source>
        <dbReference type="EMBL" id="CAB4652953.1"/>
    </source>
</evidence>
<dbReference type="PANTHER" id="PTHR30580:SF0">
    <property type="entry name" value="PRIMOSOMAL PROTEIN N"/>
    <property type="match status" value="1"/>
</dbReference>
<evidence type="ECO:0000256" key="1">
    <source>
        <dbReference type="ARBA" id="ARBA00022741"/>
    </source>
</evidence>
<dbReference type="InterPro" id="IPR027417">
    <property type="entry name" value="P-loop_NTPase"/>
</dbReference>
<feature type="domain" description="Primosomal protein N' 3' DNA-binding" evidence="4">
    <location>
        <begin position="38"/>
        <end position="127"/>
    </location>
</feature>
<sequence length="627" mass="68962">MVSPPRLRLKAQVIPRSQIQAVDKPYVRAWVDTGIFHLDGSYDYLVPQEFSHSAAIGVRIQVPFNGREVEAIVLERLDESSVTGTIKSITKVLSAHQVATANSLELIDAAAKHWATNPFDIVRSAIPPRVAGVDKRFVPVVDTSSPKPRLRETYSFHALDPYVEPADQVISMAKRSLSDGSVLIIAPDESDINALCKSAQDAGVDFIRLDSSQSRAERYENYLRAMRGKKSVIIGARGAAFTPVDDLVSVIVYKESSHEHFEIRSPGWNVRDVVQMRRTLESIDVIFTGYVPSLEISALIDSKKLKYLNKSHRLRVKAFSSDDGALLPGKIFSDIRSALASGPVLFVVPRKGYGNALLCAHCKNLARCSCGARLVVGSKGAAPSCEVCQSTYPDWSCTWCQRNKQYLAGRGIERAAEEISRAFPGSPLVLSFGDVIKTEIENKSIIVLATPGAAPKVVGGYAAVVMLEGLKLFSHPDLRAQERARELFFETAAMTHPKGVVLLCIDESHPIVASLVRWNPGAMIRRELEERLEIPLPPYVSSFVISGESKEFTSIATGLKKAVSDARIPSSIRVYGPSEIGSTQARIVLYCPQEDSAALTSFLHELQRRRSIAKKDFLSMRIDPYSV</sequence>
<keyword evidence="1" id="KW-0547">Nucleotide-binding</keyword>
<name>A0A6J6FRY7_9ZZZZ</name>
<evidence type="ECO:0000256" key="3">
    <source>
        <dbReference type="ARBA" id="ARBA00023125"/>
    </source>
</evidence>
<keyword evidence="3" id="KW-0238">DNA-binding</keyword>
<dbReference type="AlphaFoldDB" id="A0A6J6FRY7"/>
<accession>A0A6J6FRY7</accession>
<dbReference type="InterPro" id="IPR041222">
    <property type="entry name" value="PriA_3primeBD"/>
</dbReference>
<dbReference type="GO" id="GO:0006302">
    <property type="term" value="P:double-strand break repair"/>
    <property type="evidence" value="ECO:0007669"/>
    <property type="project" value="TreeGrafter"/>
</dbReference>
<dbReference type="EMBL" id="CAEZUG010000027">
    <property type="protein sequence ID" value="CAB4591120.1"/>
    <property type="molecule type" value="Genomic_DNA"/>
</dbReference>
<dbReference type="Gene3D" id="3.40.50.300">
    <property type="entry name" value="P-loop containing nucleotide triphosphate hydrolases"/>
    <property type="match status" value="1"/>
</dbReference>
<dbReference type="GO" id="GO:0006310">
    <property type="term" value="P:DNA recombination"/>
    <property type="evidence" value="ECO:0007669"/>
    <property type="project" value="TreeGrafter"/>
</dbReference>